<dbReference type="InterPro" id="IPR018124">
    <property type="entry name" value="Calret/calnex_CS"/>
</dbReference>
<evidence type="ECO:0000256" key="3">
    <source>
        <dbReference type="ARBA" id="ARBA00022692"/>
    </source>
</evidence>
<dbReference type="Pfam" id="PF00262">
    <property type="entry name" value="Calreticulin"/>
    <property type="match status" value="1"/>
</dbReference>
<keyword evidence="7 10" id="KW-0143">Chaperone</keyword>
<dbReference type="SUPFAM" id="SSF63887">
    <property type="entry name" value="P-domain of calnexin/calreticulin"/>
    <property type="match status" value="1"/>
</dbReference>
<feature type="signal peptide" evidence="10">
    <location>
        <begin position="1"/>
        <end position="23"/>
    </location>
</feature>
<organism evidence="12 13">
    <name type="scientific">Oopsacas minuta</name>
    <dbReference type="NCBI Taxonomy" id="111878"/>
    <lineage>
        <taxon>Eukaryota</taxon>
        <taxon>Metazoa</taxon>
        <taxon>Porifera</taxon>
        <taxon>Hexactinellida</taxon>
        <taxon>Hexasterophora</taxon>
        <taxon>Lyssacinosida</taxon>
        <taxon>Leucopsacidae</taxon>
        <taxon>Oopsacas</taxon>
    </lineage>
</organism>
<keyword evidence="3 10" id="KW-0812">Transmembrane</keyword>
<proteinExistence type="inferred from homology"/>
<comment type="function">
    <text evidence="8">Calcium-binding protein that interacts with newly synthesized monoglucosylated glycoproteins in the endoplasmic reticulum. It may act in assisting protein assembly and/or in the retention within the ER of unassembled protein subunits. It seems to play a major role in the quality control apparatus of the ER by the retention of incorrectly folded proteins. Required for embryogenesis and larval development under heat and ER stress conditions. May be important for germ cell development. Involved in neuronal necrotic cell death.</text>
</comment>
<dbReference type="PRINTS" id="PR00626">
    <property type="entry name" value="CALRETICULIN"/>
</dbReference>
<feature type="compositionally biased region" description="Basic and acidic residues" evidence="11">
    <location>
        <begin position="251"/>
        <end position="291"/>
    </location>
</feature>
<comment type="subcellular location">
    <subcellularLocation>
        <location evidence="1">Endoplasmic reticulum membrane</location>
        <topology evidence="1">Single-pass type I membrane protein</topology>
    </subcellularLocation>
</comment>
<evidence type="ECO:0000256" key="6">
    <source>
        <dbReference type="ARBA" id="ARBA00023136"/>
    </source>
</evidence>
<dbReference type="GO" id="GO:0036503">
    <property type="term" value="P:ERAD pathway"/>
    <property type="evidence" value="ECO:0007669"/>
    <property type="project" value="TreeGrafter"/>
</dbReference>
<feature type="disulfide bond" evidence="9">
    <location>
        <begin position="135"/>
        <end position="169"/>
    </location>
</feature>
<evidence type="ECO:0000256" key="2">
    <source>
        <dbReference type="ARBA" id="ARBA00010983"/>
    </source>
</evidence>
<keyword evidence="4 10" id="KW-0256">Endoplasmic reticulum</keyword>
<dbReference type="PROSITE" id="PS00803">
    <property type="entry name" value="CALRETICULIN_1"/>
    <property type="match status" value="1"/>
</dbReference>
<evidence type="ECO:0000313" key="13">
    <source>
        <dbReference type="Proteomes" id="UP001165289"/>
    </source>
</evidence>
<evidence type="ECO:0000256" key="8">
    <source>
        <dbReference type="ARBA" id="ARBA00053392"/>
    </source>
</evidence>
<dbReference type="FunFam" id="2.60.120.200:FF:000011">
    <property type="entry name" value="Probable calnexin"/>
    <property type="match status" value="1"/>
</dbReference>
<dbReference type="Gene3D" id="2.60.120.200">
    <property type="match status" value="1"/>
</dbReference>
<dbReference type="PANTHER" id="PTHR11073:SF1">
    <property type="entry name" value="CALNEXIN 14D-RELATED"/>
    <property type="match status" value="1"/>
</dbReference>
<gene>
    <name evidence="12" type="ORF">LOD99_2573</name>
</gene>
<evidence type="ECO:0000256" key="4">
    <source>
        <dbReference type="ARBA" id="ARBA00022824"/>
    </source>
</evidence>
<evidence type="ECO:0000256" key="10">
    <source>
        <dbReference type="RuleBase" id="RU362126"/>
    </source>
</evidence>
<sequence length="577" mass="65338">MIHKMLLLAVVVCLFVVLPPSHCEREIPIFSPPTVQDTANVYFVETFTDHEEFKSKWVYSETKKKQGDANIAKYDGVFYLSELSVPGTWPGDNYLVMKDQAKHYAISAPLDTHFTFQDDTFVVQYEVNFQQGLECGGAYLKLISQQDGLDLKEFHDQTGYTIMFGPDKCGVDSKVHFILRYKNPITGEYEEKHCDKKVSDTSFFSDKKTHALQLILHSNGDFDVSIDLVSQMNGNIKTDMRPPIQPPEEIADPKDQKPEEWDERETIQDPEAFKPEDWDEDAPKLIPDENAVKPAEWDEDAPSEIPDPDAVRPDDWDDDEDGDWEPPYISNPLCEEVGCGKWEPAMIHNPNYKGMWVAPMIDNPDYNGIWSPRQIPNPNYFEESEPYFKLTPIAAVGFELWTMNEGIAFDNIILTDSLQAGNYFLKDGWMIKYDIEKDARGERSLNSYMDYFVDLANDQPYLWAVYAAAIVLPIVLCCCLCPTKKRTPKPTPQQTDTPQKSSEPVATDSSELSELPPPVEGAEPSPKSSPTSKRDINTSDDRDSPDDEGATGSIPADPSDSPAVRKRTKKTKPRKDT</sequence>
<dbReference type="SUPFAM" id="SSF49899">
    <property type="entry name" value="Concanavalin A-like lectins/glucanases"/>
    <property type="match status" value="1"/>
</dbReference>
<dbReference type="GO" id="GO:0005509">
    <property type="term" value="F:calcium ion binding"/>
    <property type="evidence" value="ECO:0007669"/>
    <property type="project" value="InterPro"/>
</dbReference>
<evidence type="ECO:0000256" key="5">
    <source>
        <dbReference type="ARBA" id="ARBA00022989"/>
    </source>
</evidence>
<dbReference type="FunFam" id="2.10.250.10:FF:000001">
    <property type="entry name" value="Calnexin homolog"/>
    <property type="match status" value="1"/>
</dbReference>
<keyword evidence="5 10" id="KW-1133">Transmembrane helix</keyword>
<accession>A0AAV7K279</accession>
<keyword evidence="10" id="KW-0732">Signal</keyword>
<keyword evidence="13" id="KW-1185">Reference proteome</keyword>
<evidence type="ECO:0000256" key="9">
    <source>
        <dbReference type="PIRSR" id="PIRSR601580-3"/>
    </source>
</evidence>
<reference evidence="12 13" key="1">
    <citation type="journal article" date="2023" name="BMC Biol.">
        <title>The compact genome of the sponge Oopsacas minuta (Hexactinellida) is lacking key metazoan core genes.</title>
        <authorList>
            <person name="Santini S."/>
            <person name="Schenkelaars Q."/>
            <person name="Jourda C."/>
            <person name="Duchesne M."/>
            <person name="Belahbib H."/>
            <person name="Rocher C."/>
            <person name="Selva M."/>
            <person name="Riesgo A."/>
            <person name="Vervoort M."/>
            <person name="Leys S.P."/>
            <person name="Kodjabachian L."/>
            <person name="Le Bivic A."/>
            <person name="Borchiellini C."/>
            <person name="Claverie J.M."/>
            <person name="Renard E."/>
        </authorList>
    </citation>
    <scope>NUCLEOTIDE SEQUENCE [LARGE SCALE GENOMIC DNA]</scope>
    <source>
        <strain evidence="12">SPO-2</strain>
    </source>
</reference>
<dbReference type="Gene3D" id="2.10.250.10">
    <property type="entry name" value="Calreticulin/calnexin, P domain"/>
    <property type="match status" value="1"/>
</dbReference>
<dbReference type="Proteomes" id="UP001165289">
    <property type="component" value="Unassembled WGS sequence"/>
</dbReference>
<dbReference type="InterPro" id="IPR001580">
    <property type="entry name" value="Calret/calnex"/>
</dbReference>
<comment type="similarity">
    <text evidence="2 10">Belongs to the calreticulin family.</text>
</comment>
<dbReference type="GO" id="GO:0005789">
    <property type="term" value="C:endoplasmic reticulum membrane"/>
    <property type="evidence" value="ECO:0007669"/>
    <property type="project" value="UniProtKB-SubCell"/>
</dbReference>
<dbReference type="GO" id="GO:0006457">
    <property type="term" value="P:protein folding"/>
    <property type="evidence" value="ECO:0007669"/>
    <property type="project" value="InterPro"/>
</dbReference>
<keyword evidence="6 10" id="KW-0472">Membrane</keyword>
<feature type="compositionally biased region" description="Acidic residues" evidence="11">
    <location>
        <begin position="315"/>
        <end position="324"/>
    </location>
</feature>
<feature type="region of interest" description="Disordered" evidence="11">
    <location>
        <begin position="486"/>
        <end position="577"/>
    </location>
</feature>
<dbReference type="PANTHER" id="PTHR11073">
    <property type="entry name" value="CALRETICULIN AND CALNEXIN"/>
    <property type="match status" value="1"/>
</dbReference>
<dbReference type="EMBL" id="JAKMXF010000221">
    <property type="protein sequence ID" value="KAI6654694.1"/>
    <property type="molecule type" value="Genomic_DNA"/>
</dbReference>
<feature type="region of interest" description="Disordered" evidence="11">
    <location>
        <begin position="236"/>
        <end position="326"/>
    </location>
</feature>
<evidence type="ECO:0000256" key="1">
    <source>
        <dbReference type="ARBA" id="ARBA00004115"/>
    </source>
</evidence>
<feature type="transmembrane region" description="Helical" evidence="10">
    <location>
        <begin position="461"/>
        <end position="481"/>
    </location>
</feature>
<dbReference type="InterPro" id="IPR009033">
    <property type="entry name" value="Calreticulin/calnexin_P_dom_sf"/>
</dbReference>
<feature type="compositionally biased region" description="Basic and acidic residues" evidence="11">
    <location>
        <begin position="532"/>
        <end position="542"/>
    </location>
</feature>
<dbReference type="InterPro" id="IPR013320">
    <property type="entry name" value="ConA-like_dom_sf"/>
</dbReference>
<comment type="caution">
    <text evidence="12">The sequence shown here is derived from an EMBL/GenBank/DDBJ whole genome shotgun (WGS) entry which is preliminary data.</text>
</comment>
<evidence type="ECO:0000313" key="12">
    <source>
        <dbReference type="EMBL" id="KAI6654694.1"/>
    </source>
</evidence>
<protein>
    <submittedName>
        <fullName evidence="12">Calnexin-like isoform X2</fullName>
    </submittedName>
</protein>
<feature type="compositionally biased region" description="Polar residues" evidence="11">
    <location>
        <begin position="501"/>
        <end position="512"/>
    </location>
</feature>
<feature type="compositionally biased region" description="Basic residues" evidence="11">
    <location>
        <begin position="564"/>
        <end position="577"/>
    </location>
</feature>
<feature type="chain" id="PRO_5043103750" evidence="10">
    <location>
        <begin position="24"/>
        <end position="577"/>
    </location>
</feature>
<dbReference type="GO" id="GO:0051082">
    <property type="term" value="F:unfolded protein binding"/>
    <property type="evidence" value="ECO:0007669"/>
    <property type="project" value="InterPro"/>
</dbReference>
<dbReference type="AlphaFoldDB" id="A0AAV7K279"/>
<evidence type="ECO:0000256" key="11">
    <source>
        <dbReference type="SAM" id="MobiDB-lite"/>
    </source>
</evidence>
<keyword evidence="9" id="KW-1015">Disulfide bond</keyword>
<name>A0AAV7K279_9METZ</name>
<dbReference type="PROSITE" id="PS00804">
    <property type="entry name" value="CALRETICULIN_2"/>
    <property type="match status" value="1"/>
</dbReference>
<evidence type="ECO:0000256" key="7">
    <source>
        <dbReference type="ARBA" id="ARBA00023186"/>
    </source>
</evidence>